<protein>
    <recommendedName>
        <fullName evidence="4">BcpO-related WXXGXW repeat protein</fullName>
    </recommendedName>
</protein>
<evidence type="ECO:0000256" key="1">
    <source>
        <dbReference type="SAM" id="SignalP"/>
    </source>
</evidence>
<dbReference type="Proteomes" id="UP000325255">
    <property type="component" value="Unassembled WGS sequence"/>
</dbReference>
<evidence type="ECO:0008006" key="4">
    <source>
        <dbReference type="Google" id="ProtNLM"/>
    </source>
</evidence>
<feature type="signal peptide" evidence="1">
    <location>
        <begin position="1"/>
        <end position="25"/>
    </location>
</feature>
<gene>
    <name evidence="2" type="ORF">F1189_19640</name>
</gene>
<dbReference type="AlphaFoldDB" id="A0A5M6ISC5"/>
<organism evidence="2 3">
    <name type="scientific">Rhodovastum atsumiense</name>
    <dbReference type="NCBI Taxonomy" id="504468"/>
    <lineage>
        <taxon>Bacteria</taxon>
        <taxon>Pseudomonadati</taxon>
        <taxon>Pseudomonadota</taxon>
        <taxon>Alphaproteobacteria</taxon>
        <taxon>Acetobacterales</taxon>
        <taxon>Acetobacteraceae</taxon>
        <taxon>Rhodovastum</taxon>
    </lineage>
</organism>
<evidence type="ECO:0000313" key="2">
    <source>
        <dbReference type="EMBL" id="KAA5610375.1"/>
    </source>
</evidence>
<proteinExistence type="predicted"/>
<keyword evidence="3" id="KW-1185">Reference proteome</keyword>
<evidence type="ECO:0000313" key="3">
    <source>
        <dbReference type="Proteomes" id="UP000325255"/>
    </source>
</evidence>
<dbReference type="RefSeq" id="WP_150042621.1">
    <property type="nucleotide sequence ID" value="NZ_VWPK01000034.1"/>
</dbReference>
<dbReference type="OrthoDB" id="7632532at2"/>
<dbReference type="EMBL" id="VWPK01000034">
    <property type="protein sequence ID" value="KAA5610375.1"/>
    <property type="molecule type" value="Genomic_DNA"/>
</dbReference>
<accession>A0A5M6ISC5</accession>
<name>A0A5M6ISC5_9PROT</name>
<dbReference type="InterPro" id="IPR024447">
    <property type="entry name" value="YXWGXW_rpt"/>
</dbReference>
<keyword evidence="1" id="KW-0732">Signal</keyword>
<reference evidence="2 3" key="1">
    <citation type="submission" date="2019-09" db="EMBL/GenBank/DDBJ databases">
        <title>Genome sequence of Rhodovastum atsumiense, a diverse member of the Acetobacteraceae family of non-sulfur purple photosynthetic bacteria.</title>
        <authorList>
            <person name="Meyer T."/>
            <person name="Kyndt J."/>
        </authorList>
    </citation>
    <scope>NUCLEOTIDE SEQUENCE [LARGE SCALE GENOMIC DNA]</scope>
    <source>
        <strain evidence="2 3">DSM 21279</strain>
    </source>
</reference>
<dbReference type="Pfam" id="PF12779">
    <property type="entry name" value="WXXGXW"/>
    <property type="match status" value="2"/>
</dbReference>
<sequence>MPNAPDAITRRSLLLVPFGACIALAGCVVAPPPNPYPAPPPPRVEVVPSPPPVREQAVWQPGHWHWNGAAYEWIPGRYVARVVGSRWEPAHWAWRGGAWVWVPGHWI</sequence>
<comment type="caution">
    <text evidence="2">The sequence shown here is derived from an EMBL/GenBank/DDBJ whole genome shotgun (WGS) entry which is preliminary data.</text>
</comment>
<feature type="chain" id="PRO_5024427513" description="BcpO-related WXXGXW repeat protein" evidence="1">
    <location>
        <begin position="26"/>
        <end position="107"/>
    </location>
</feature>